<protein>
    <submittedName>
        <fullName evidence="1">Histidinol-phosphatase</fullName>
    </submittedName>
</protein>
<dbReference type="Gene3D" id="3.40.190.80">
    <property type="match status" value="1"/>
</dbReference>
<dbReference type="AlphaFoldDB" id="A0A9N8CXK1"/>
<comment type="caution">
    <text evidence="1">The sequence shown here is derived from an EMBL/GenBank/DDBJ whole genome shotgun (WGS) entry which is preliminary data.</text>
</comment>
<evidence type="ECO:0000313" key="2">
    <source>
        <dbReference type="Proteomes" id="UP000834611"/>
    </source>
</evidence>
<evidence type="ECO:0000313" key="1">
    <source>
        <dbReference type="EMBL" id="CAB5682740.1"/>
    </source>
</evidence>
<dbReference type="EMBL" id="CAHPSF010000002">
    <property type="protein sequence ID" value="CAB5682740.1"/>
    <property type="molecule type" value="Genomic_DNA"/>
</dbReference>
<sequence>MAMLAAGKIDICVEFALEPYDIVPLIPIIERAIGKVTTLDGC</sequence>
<proteinExistence type="predicted"/>
<reference evidence="1" key="1">
    <citation type="submission" date="2020-05" db="EMBL/GenBank/DDBJ databases">
        <authorList>
            <person name="Delgado-Blas J."/>
        </authorList>
    </citation>
    <scope>NUCLEOTIDE SEQUENCE</scope>
    <source>
        <strain evidence="1">BB1453</strain>
    </source>
</reference>
<dbReference type="SUPFAM" id="SSF56655">
    <property type="entry name" value="Carbohydrate phosphatase"/>
    <property type="match status" value="1"/>
</dbReference>
<organism evidence="1 2">
    <name type="scientific">Providencia rettgeri</name>
    <dbReference type="NCBI Taxonomy" id="587"/>
    <lineage>
        <taxon>Bacteria</taxon>
        <taxon>Pseudomonadati</taxon>
        <taxon>Pseudomonadota</taxon>
        <taxon>Gammaproteobacteria</taxon>
        <taxon>Enterobacterales</taxon>
        <taxon>Morganellaceae</taxon>
        <taxon>Providencia</taxon>
    </lineage>
</organism>
<dbReference type="Proteomes" id="UP000834611">
    <property type="component" value="Unassembled WGS sequence"/>
</dbReference>
<accession>A0A9N8CXK1</accession>
<name>A0A9N8CXK1_PRORE</name>
<gene>
    <name evidence="1" type="ORF">GHA_01383</name>
</gene>